<feature type="transmembrane region" description="Helical" evidence="6">
    <location>
        <begin position="249"/>
        <end position="268"/>
    </location>
</feature>
<evidence type="ECO:0000256" key="2">
    <source>
        <dbReference type="ARBA" id="ARBA00022475"/>
    </source>
</evidence>
<dbReference type="NCBIfam" id="NF037997">
    <property type="entry name" value="Na_Pi_symport"/>
    <property type="match status" value="1"/>
</dbReference>
<reference evidence="7 8" key="1">
    <citation type="submission" date="2014-09" db="EMBL/GenBank/DDBJ databases">
        <title>Draft Genome Sequence of Draconibacterium sp. JN14CK-3.</title>
        <authorList>
            <person name="Dong C."/>
            <person name="Lai Q."/>
            <person name="Shao Z."/>
        </authorList>
    </citation>
    <scope>NUCLEOTIDE SEQUENCE [LARGE SCALE GENOMIC DNA]</scope>
    <source>
        <strain evidence="7 8">JN14CK-3</strain>
    </source>
</reference>
<dbReference type="PANTHER" id="PTHR10010:SF46">
    <property type="entry name" value="SODIUM-DEPENDENT PHOSPHATE TRANSPORT PROTEIN 2B"/>
    <property type="match status" value="1"/>
</dbReference>
<dbReference type="GO" id="GO:0005436">
    <property type="term" value="F:sodium:phosphate symporter activity"/>
    <property type="evidence" value="ECO:0007669"/>
    <property type="project" value="InterPro"/>
</dbReference>
<evidence type="ECO:0000256" key="6">
    <source>
        <dbReference type="SAM" id="Phobius"/>
    </source>
</evidence>
<feature type="transmembrane region" description="Helical" evidence="6">
    <location>
        <begin position="115"/>
        <end position="131"/>
    </location>
</feature>
<keyword evidence="2" id="KW-1003">Cell membrane</keyword>
<dbReference type="GO" id="GO:0005886">
    <property type="term" value="C:plasma membrane"/>
    <property type="evidence" value="ECO:0007669"/>
    <property type="project" value="UniProtKB-SubCell"/>
</dbReference>
<feature type="transmembrane region" description="Helical" evidence="6">
    <location>
        <begin position="138"/>
        <end position="158"/>
    </location>
</feature>
<dbReference type="InterPro" id="IPR003841">
    <property type="entry name" value="Na/Pi_transpt"/>
</dbReference>
<evidence type="ECO:0008006" key="9">
    <source>
        <dbReference type="Google" id="ProtNLM"/>
    </source>
</evidence>
<dbReference type="NCBIfam" id="TIGR00704">
    <property type="entry name" value="NaPi_cotrn_rel"/>
    <property type="match status" value="1"/>
</dbReference>
<dbReference type="GO" id="GO:0044341">
    <property type="term" value="P:sodium-dependent phosphate transport"/>
    <property type="evidence" value="ECO:0007669"/>
    <property type="project" value="InterPro"/>
</dbReference>
<dbReference type="PATRIC" id="fig|1544798.3.peg.2175"/>
<evidence type="ECO:0000313" key="8">
    <source>
        <dbReference type="Proteomes" id="UP000032544"/>
    </source>
</evidence>
<organism evidence="7 8">
    <name type="scientific">Draconibacterium sediminis</name>
    <dbReference type="NCBI Taxonomy" id="1544798"/>
    <lineage>
        <taxon>Bacteria</taxon>
        <taxon>Pseudomonadati</taxon>
        <taxon>Bacteroidota</taxon>
        <taxon>Bacteroidia</taxon>
        <taxon>Marinilabiliales</taxon>
        <taxon>Prolixibacteraceae</taxon>
        <taxon>Draconibacterium</taxon>
    </lineage>
</organism>
<dbReference type="SUPFAM" id="SSF109755">
    <property type="entry name" value="PhoU-like"/>
    <property type="match status" value="1"/>
</dbReference>
<keyword evidence="8" id="KW-1185">Reference proteome</keyword>
<name>A0A0D8J4A2_9BACT</name>
<dbReference type="AlphaFoldDB" id="A0A0D8J4A2"/>
<dbReference type="EMBL" id="JRHC01000010">
    <property type="protein sequence ID" value="KJF41712.1"/>
    <property type="molecule type" value="Genomic_DNA"/>
</dbReference>
<evidence type="ECO:0000256" key="1">
    <source>
        <dbReference type="ARBA" id="ARBA00004651"/>
    </source>
</evidence>
<gene>
    <name evidence="7" type="ORF">LH29_24230</name>
</gene>
<feature type="transmembrane region" description="Helical" evidence="6">
    <location>
        <begin position="216"/>
        <end position="237"/>
    </location>
</feature>
<dbReference type="InterPro" id="IPR004633">
    <property type="entry name" value="NaPi_cotrn-rel/YqeW-like"/>
</dbReference>
<keyword evidence="3 6" id="KW-0812">Transmembrane</keyword>
<dbReference type="PANTHER" id="PTHR10010">
    <property type="entry name" value="SOLUTE CARRIER FAMILY 34 SODIUM PHOSPHATE , MEMBER 2-RELATED"/>
    <property type="match status" value="1"/>
</dbReference>
<protein>
    <recommendedName>
        <fullName evidence="9">PhoU domain-containing protein</fullName>
    </recommendedName>
</protein>
<keyword evidence="4 6" id="KW-1133">Transmembrane helix</keyword>
<comment type="caution">
    <text evidence="7">The sequence shown here is derived from an EMBL/GenBank/DDBJ whole genome shotgun (WGS) entry which is preliminary data.</text>
</comment>
<comment type="subcellular location">
    <subcellularLocation>
        <location evidence="1">Cell membrane</location>
        <topology evidence="1">Multi-pass membrane protein</topology>
    </subcellularLocation>
</comment>
<proteinExistence type="predicted"/>
<evidence type="ECO:0000256" key="5">
    <source>
        <dbReference type="ARBA" id="ARBA00023136"/>
    </source>
</evidence>
<evidence type="ECO:0000256" key="3">
    <source>
        <dbReference type="ARBA" id="ARBA00022692"/>
    </source>
</evidence>
<sequence length="537" mass="58723">METFSMNFTTQIILLLGGLALFLHGMNVMTDGLKAAAGSKMKSFLQGMTRNRWTSLVAGTGITAVIQSSSVTTVLAVGFVSAGLISFQSTLGIILGANVGTTITAQIIAFKITKASWIMIAVGFLAGFLFKNKIVKNIGTIILGLGLVFLGMSVMSDATEPLKSYEPFLDLMEGLDNYVYGILIGALFTALVQSSSATTGIVIIMASQGLIAIEPAIAIIMGANIGTCVTAILSALGKPKAAVRVAVSHVLFKVLGVVLWYAFIPQLAHLVDAISPGSESRQVANAHTIFNLANTFLFIWLVTPISKLVVWLVPEKKKKEVRLFPELHEFYLEDVSLALDLSQSSIAKLGEKVLEILKAGIPMALTGKEQELVELRYKDAFIDRGHAEILTFLQNIQSQSISKKQSHILERQIEAVNVLESAADLVTTSLVEAAEHRIEKRFEVSSDTVQRIGVVHKIALDAFYTAVLFYSEDDISTDDSLAKDQFKKELQDVRLYLIERLSVSDENRIEIYRFESEVLEGIRRIHALARRLKRKAG</sequence>
<evidence type="ECO:0000256" key="4">
    <source>
        <dbReference type="ARBA" id="ARBA00022989"/>
    </source>
</evidence>
<dbReference type="Pfam" id="PF02690">
    <property type="entry name" value="Na_Pi_cotrans"/>
    <property type="match status" value="2"/>
</dbReference>
<feature type="transmembrane region" description="Helical" evidence="6">
    <location>
        <begin position="178"/>
        <end position="204"/>
    </location>
</feature>
<accession>A0A0D8J4A2</accession>
<feature type="transmembrane region" description="Helical" evidence="6">
    <location>
        <begin position="289"/>
        <end position="313"/>
    </location>
</feature>
<keyword evidence="5 6" id="KW-0472">Membrane</keyword>
<dbReference type="Proteomes" id="UP000032544">
    <property type="component" value="Unassembled WGS sequence"/>
</dbReference>
<evidence type="ECO:0000313" key="7">
    <source>
        <dbReference type="EMBL" id="KJF41712.1"/>
    </source>
</evidence>